<keyword evidence="2" id="KW-1185">Reference proteome</keyword>
<accession>A0ABQ3VRB5</accession>
<protein>
    <submittedName>
        <fullName evidence="1">Uncharacterized protein</fullName>
    </submittedName>
</protein>
<dbReference type="EMBL" id="BNJJ01000023">
    <property type="protein sequence ID" value="GHO88365.1"/>
    <property type="molecule type" value="Genomic_DNA"/>
</dbReference>
<gene>
    <name evidence="1" type="ORF">KSZ_63710</name>
</gene>
<reference evidence="1 2" key="1">
    <citation type="journal article" date="2021" name="Int. J. Syst. Evol. Microbiol.">
        <title>Reticulibacter mediterranei gen. nov., sp. nov., within the new family Reticulibacteraceae fam. nov., and Ktedonospora formicarum gen. nov., sp. nov., Ktedonobacter robiniae sp. nov., Dictyobacter formicarum sp. nov. and Dictyobacter arantiisoli sp. nov., belonging to the class Ktedonobacteria.</title>
        <authorList>
            <person name="Yabe S."/>
            <person name="Zheng Y."/>
            <person name="Wang C.M."/>
            <person name="Sakai Y."/>
            <person name="Abe K."/>
            <person name="Yokota A."/>
            <person name="Donadio S."/>
            <person name="Cavaletti L."/>
            <person name="Monciardini P."/>
        </authorList>
    </citation>
    <scope>NUCLEOTIDE SEQUENCE [LARGE SCALE GENOMIC DNA]</scope>
    <source>
        <strain evidence="1 2">SOSP1-9</strain>
    </source>
</reference>
<sequence>MVGDTPNPGRRASPALLHLPALYLLYLLKIMRAARGEEELGAQLDHAPGMLAKPPVKGLTAPCIPACLARIQKTYTCKGADVPQALFYVGAKNARCTFFAPT</sequence>
<organism evidence="1 2">
    <name type="scientific">Dictyobacter formicarum</name>
    <dbReference type="NCBI Taxonomy" id="2778368"/>
    <lineage>
        <taxon>Bacteria</taxon>
        <taxon>Bacillati</taxon>
        <taxon>Chloroflexota</taxon>
        <taxon>Ktedonobacteria</taxon>
        <taxon>Ktedonobacterales</taxon>
        <taxon>Dictyobacteraceae</taxon>
        <taxon>Dictyobacter</taxon>
    </lineage>
</organism>
<dbReference type="Proteomes" id="UP000635565">
    <property type="component" value="Unassembled WGS sequence"/>
</dbReference>
<evidence type="ECO:0000313" key="1">
    <source>
        <dbReference type="EMBL" id="GHO88365.1"/>
    </source>
</evidence>
<evidence type="ECO:0000313" key="2">
    <source>
        <dbReference type="Proteomes" id="UP000635565"/>
    </source>
</evidence>
<comment type="caution">
    <text evidence="1">The sequence shown here is derived from an EMBL/GenBank/DDBJ whole genome shotgun (WGS) entry which is preliminary data.</text>
</comment>
<name>A0ABQ3VRB5_9CHLR</name>
<proteinExistence type="predicted"/>